<dbReference type="STRING" id="37360.A0A0G4IGZ3"/>
<dbReference type="Proteomes" id="UP000039324">
    <property type="component" value="Unassembled WGS sequence"/>
</dbReference>
<evidence type="ECO:0000259" key="9">
    <source>
        <dbReference type="SMART" id="SM00745"/>
    </source>
</evidence>
<dbReference type="PANTHER" id="PTHR23074">
    <property type="entry name" value="AAA DOMAIN-CONTAINING"/>
    <property type="match status" value="1"/>
</dbReference>
<evidence type="ECO:0000313" key="11">
    <source>
        <dbReference type="Proteomes" id="UP000039324"/>
    </source>
</evidence>
<comment type="similarity">
    <text evidence="2 7">Belongs to the AAA ATPase family.</text>
</comment>
<dbReference type="InterPro" id="IPR015415">
    <property type="entry name" value="Spast_Vps4_C"/>
</dbReference>
<dbReference type="Pfam" id="PF09336">
    <property type="entry name" value="Vps4_C"/>
    <property type="match status" value="1"/>
</dbReference>
<keyword evidence="4" id="KW-0967">Endosome</keyword>
<evidence type="ECO:0000256" key="2">
    <source>
        <dbReference type="ARBA" id="ARBA00006914"/>
    </source>
</evidence>
<evidence type="ECO:0000256" key="3">
    <source>
        <dbReference type="ARBA" id="ARBA00022741"/>
    </source>
</evidence>
<dbReference type="SUPFAM" id="SSF52540">
    <property type="entry name" value="P-loop containing nucleoside triphosphate hydrolases"/>
    <property type="match status" value="1"/>
</dbReference>
<dbReference type="Gene3D" id="1.20.58.80">
    <property type="entry name" value="Phosphotransferase system, lactose/cellobiose-type IIA subunit"/>
    <property type="match status" value="1"/>
</dbReference>
<dbReference type="InterPro" id="IPR003960">
    <property type="entry name" value="ATPase_AAA_CS"/>
</dbReference>
<evidence type="ECO:0000259" key="8">
    <source>
        <dbReference type="SMART" id="SM00382"/>
    </source>
</evidence>
<dbReference type="InterPro" id="IPR050304">
    <property type="entry name" value="MT-severing_AAA_ATPase"/>
</dbReference>
<name>A0A0G4IGZ3_PLABS</name>
<dbReference type="GO" id="GO:0007033">
    <property type="term" value="P:vacuole organization"/>
    <property type="evidence" value="ECO:0007669"/>
    <property type="project" value="TreeGrafter"/>
</dbReference>
<dbReference type="OMA" id="IEWTNEF"/>
<evidence type="ECO:0000256" key="7">
    <source>
        <dbReference type="RuleBase" id="RU003651"/>
    </source>
</evidence>
<dbReference type="SUPFAM" id="SSF116846">
    <property type="entry name" value="MIT domain"/>
    <property type="match status" value="1"/>
</dbReference>
<dbReference type="Gene3D" id="3.40.50.300">
    <property type="entry name" value="P-loop containing nucleotide triphosphate hydrolases"/>
    <property type="match status" value="1"/>
</dbReference>
<keyword evidence="3 7" id="KW-0547">Nucleotide-binding</keyword>
<dbReference type="PROSITE" id="PS00674">
    <property type="entry name" value="AAA"/>
    <property type="match status" value="1"/>
</dbReference>
<evidence type="ECO:0000256" key="4">
    <source>
        <dbReference type="ARBA" id="ARBA00022753"/>
    </source>
</evidence>
<reference evidence="10 11" key="1">
    <citation type="submission" date="2015-02" db="EMBL/GenBank/DDBJ databases">
        <authorList>
            <person name="Chooi Y.-H."/>
        </authorList>
    </citation>
    <scope>NUCLEOTIDE SEQUENCE [LARGE SCALE GENOMIC DNA]</scope>
    <source>
        <strain evidence="10">E3</strain>
    </source>
</reference>
<dbReference type="AlphaFoldDB" id="A0A0G4IGZ3"/>
<evidence type="ECO:0008006" key="12">
    <source>
        <dbReference type="Google" id="ProtNLM"/>
    </source>
</evidence>
<dbReference type="Pfam" id="PF04212">
    <property type="entry name" value="MIT"/>
    <property type="match status" value="1"/>
</dbReference>
<evidence type="ECO:0000256" key="5">
    <source>
        <dbReference type="ARBA" id="ARBA00022840"/>
    </source>
</evidence>
<dbReference type="Gene3D" id="1.10.8.60">
    <property type="match status" value="1"/>
</dbReference>
<evidence type="ECO:0000256" key="1">
    <source>
        <dbReference type="ARBA" id="ARBA00004481"/>
    </source>
</evidence>
<dbReference type="GO" id="GO:0016887">
    <property type="term" value="F:ATP hydrolysis activity"/>
    <property type="evidence" value="ECO:0007669"/>
    <property type="project" value="InterPro"/>
</dbReference>
<keyword evidence="5 7" id="KW-0067">ATP-binding</keyword>
<dbReference type="OrthoDB" id="29072at2759"/>
<accession>A0A0G4IGZ3</accession>
<dbReference type="GO" id="GO:0005524">
    <property type="term" value="F:ATP binding"/>
    <property type="evidence" value="ECO:0007669"/>
    <property type="project" value="UniProtKB-KW"/>
</dbReference>
<organism evidence="10 11">
    <name type="scientific">Plasmodiophora brassicae</name>
    <name type="common">Clubroot disease agent</name>
    <dbReference type="NCBI Taxonomy" id="37360"/>
    <lineage>
        <taxon>Eukaryota</taxon>
        <taxon>Sar</taxon>
        <taxon>Rhizaria</taxon>
        <taxon>Endomyxa</taxon>
        <taxon>Phytomyxea</taxon>
        <taxon>Plasmodiophorida</taxon>
        <taxon>Plasmodiophoridae</taxon>
        <taxon>Plasmodiophora</taxon>
    </lineage>
</organism>
<dbReference type="FunFam" id="3.40.50.300:FF:000043">
    <property type="entry name" value="Vacuolar protein sorting-associated protein 4"/>
    <property type="match status" value="1"/>
</dbReference>
<evidence type="ECO:0000256" key="6">
    <source>
        <dbReference type="ARBA" id="ARBA00023136"/>
    </source>
</evidence>
<dbReference type="InterPro" id="IPR003959">
    <property type="entry name" value="ATPase_AAA_core"/>
</dbReference>
<evidence type="ECO:0000313" key="10">
    <source>
        <dbReference type="EMBL" id="CEO94449.1"/>
    </source>
</evidence>
<dbReference type="PANTHER" id="PTHR23074:SF83">
    <property type="entry name" value="VACUOLAR PROTEIN SORTING-ASSOCIATED PROTEIN 4A"/>
    <property type="match status" value="1"/>
</dbReference>
<comment type="subcellular location">
    <subcellularLocation>
        <location evidence="1">Endosome membrane</location>
        <topology evidence="1">Peripheral membrane protein</topology>
    </subcellularLocation>
</comment>
<gene>
    <name evidence="10" type="ORF">PBRA_000234</name>
</gene>
<feature type="non-terminal residue" evidence="10">
    <location>
        <position position="1"/>
    </location>
</feature>
<feature type="domain" description="AAA+ ATPase" evidence="8">
    <location>
        <begin position="187"/>
        <end position="322"/>
    </location>
</feature>
<dbReference type="Pfam" id="PF00004">
    <property type="entry name" value="AAA"/>
    <property type="match status" value="1"/>
</dbReference>
<dbReference type="InterPro" id="IPR007330">
    <property type="entry name" value="MIT_dom"/>
</dbReference>
<feature type="domain" description="MIT" evidence="9">
    <location>
        <begin position="42"/>
        <end position="118"/>
    </location>
</feature>
<dbReference type="GO" id="GO:0010008">
    <property type="term" value="C:endosome membrane"/>
    <property type="evidence" value="ECO:0007669"/>
    <property type="project" value="UniProtKB-SubCell"/>
</dbReference>
<dbReference type="FunFam" id="1.10.8.60:FF:000015">
    <property type="entry name" value="vacuolar protein sorting-associated protein 4A"/>
    <property type="match status" value="1"/>
</dbReference>
<dbReference type="GO" id="GO:0016197">
    <property type="term" value="P:endosomal transport"/>
    <property type="evidence" value="ECO:0007669"/>
    <property type="project" value="TreeGrafter"/>
</dbReference>
<dbReference type="InterPro" id="IPR003593">
    <property type="entry name" value="AAA+_ATPase"/>
</dbReference>
<dbReference type="EMBL" id="CDSF01000001">
    <property type="protein sequence ID" value="CEO94449.1"/>
    <property type="molecule type" value="Genomic_DNA"/>
</dbReference>
<protein>
    <recommendedName>
        <fullName evidence="12">Vesicle-fusing ATPase</fullName>
    </recommendedName>
</protein>
<dbReference type="SMART" id="SM00745">
    <property type="entry name" value="MIT"/>
    <property type="match status" value="1"/>
</dbReference>
<dbReference type="InterPro" id="IPR036181">
    <property type="entry name" value="MIT_dom_sf"/>
</dbReference>
<keyword evidence="6" id="KW-0472">Membrane</keyword>
<keyword evidence="11" id="KW-1185">Reference proteome</keyword>
<sequence>LLTERRRDAGHVRADCDERTPCGLIVCVWLSRRRHLGRMAHHHGFVEKGVEIVRAAVAKDDAGDYDGALADYVVGVEHLLTGMKYERNAKIRAMVHDKAAQYLDRAEQLKAARAKAVAPAKNTTKDPLEDDKEMARYKAALSSAIVKEKPNVHWDDVAGLETAKALLQEVVILPLRYPRLFTGKRKPWQGILLFGPPGTGKSFLGKAVATEAASTFFSISSSDLVSKYVGESERMVKSLFEMARAARPSIIFIDEIDSLCCARTDDDSDHTRRLKTELLVQMQGVGHSNEGVLVLGATNTPWDLDPAVRRRFEKRVYIPLPDARARTVMFKLHLGSTTHNLTEDDFRRLGDLSEGLSGSDIAGVVRDAIMQPIRTLLVATHFKKVPDPEHKYPFLWCPCSPADPAAVEMPLFSIPNDRLNCQDVTVDDVLRSCLQAKSSVGAADIDRHMRWAQEFGEDG</sequence>
<proteinExistence type="inferred from homology"/>
<dbReference type="SMART" id="SM00382">
    <property type="entry name" value="AAA"/>
    <property type="match status" value="1"/>
</dbReference>
<dbReference type="InterPro" id="IPR027417">
    <property type="entry name" value="P-loop_NTPase"/>
</dbReference>